<evidence type="ECO:0000256" key="1">
    <source>
        <dbReference type="SAM" id="Phobius"/>
    </source>
</evidence>
<reference evidence="2" key="1">
    <citation type="submission" date="2016-02" db="EMBL/GenBank/DDBJ databases">
        <title>WGS assembly of Manihot esculenta.</title>
        <authorList>
            <person name="Bredeson J.V."/>
            <person name="Prochnik S.E."/>
            <person name="Lyons J.B."/>
            <person name="Schmutz J."/>
            <person name="Grimwood J."/>
            <person name="Vrebalov J."/>
            <person name="Bart R.S."/>
            <person name="Amuge T."/>
            <person name="Ferguson M.E."/>
            <person name="Green R."/>
            <person name="Putnam N."/>
            <person name="Stites J."/>
            <person name="Rounsley S."/>
            <person name="Rokhsar D.S."/>
        </authorList>
    </citation>
    <scope>NUCLEOTIDE SEQUENCE [LARGE SCALE GENOMIC DNA]</scope>
    <source>
        <tissue evidence="2">Leaf</tissue>
    </source>
</reference>
<feature type="transmembrane region" description="Helical" evidence="1">
    <location>
        <begin position="56"/>
        <end position="77"/>
    </location>
</feature>
<dbReference type="AlphaFoldDB" id="A0A2C9UDU3"/>
<sequence length="79" mass="9104">MRKTDINKKMAMMPSSDPELRLTLLQPSLKRSEPEKLSIDDMLQSSAANSGWQLRYFVLTSLAWALEAFHTMVVIFCRQ</sequence>
<dbReference type="STRING" id="3983.A0A2C9UDU3"/>
<keyword evidence="1" id="KW-0812">Transmembrane</keyword>
<protein>
    <submittedName>
        <fullName evidence="2">Uncharacterized protein</fullName>
    </submittedName>
</protein>
<organism evidence="2">
    <name type="scientific">Manihot esculenta</name>
    <name type="common">Cassava</name>
    <name type="synonym">Jatropha manihot</name>
    <dbReference type="NCBI Taxonomy" id="3983"/>
    <lineage>
        <taxon>Eukaryota</taxon>
        <taxon>Viridiplantae</taxon>
        <taxon>Streptophyta</taxon>
        <taxon>Embryophyta</taxon>
        <taxon>Tracheophyta</taxon>
        <taxon>Spermatophyta</taxon>
        <taxon>Magnoliopsida</taxon>
        <taxon>eudicotyledons</taxon>
        <taxon>Gunneridae</taxon>
        <taxon>Pentapetalae</taxon>
        <taxon>rosids</taxon>
        <taxon>fabids</taxon>
        <taxon>Malpighiales</taxon>
        <taxon>Euphorbiaceae</taxon>
        <taxon>Crotonoideae</taxon>
        <taxon>Manihoteae</taxon>
        <taxon>Manihot</taxon>
    </lineage>
</organism>
<gene>
    <name evidence="2" type="ORF">MANES_15G078600</name>
</gene>
<keyword evidence="1" id="KW-0472">Membrane</keyword>
<evidence type="ECO:0000313" key="2">
    <source>
        <dbReference type="EMBL" id="OAY28585.1"/>
    </source>
</evidence>
<name>A0A2C9UDU3_MANES</name>
<proteinExistence type="predicted"/>
<accession>A0A2C9UDU3</accession>
<keyword evidence="1" id="KW-1133">Transmembrane helix</keyword>
<dbReference type="EMBL" id="CM004401">
    <property type="protein sequence ID" value="OAY28585.1"/>
    <property type="molecule type" value="Genomic_DNA"/>
</dbReference>